<comment type="caution">
    <text evidence="3">The sequence shown here is derived from an EMBL/GenBank/DDBJ whole genome shotgun (WGS) entry which is preliminary data.</text>
</comment>
<keyword evidence="4" id="KW-1185">Reference proteome</keyword>
<proteinExistence type="inferred from homology"/>
<organism evidence="3 4">
    <name type="scientific">Cutaneotrichosporon spelunceum</name>
    <dbReference type="NCBI Taxonomy" id="1672016"/>
    <lineage>
        <taxon>Eukaryota</taxon>
        <taxon>Fungi</taxon>
        <taxon>Dikarya</taxon>
        <taxon>Basidiomycota</taxon>
        <taxon>Agaricomycotina</taxon>
        <taxon>Tremellomycetes</taxon>
        <taxon>Trichosporonales</taxon>
        <taxon>Trichosporonaceae</taxon>
        <taxon>Cutaneotrichosporon</taxon>
    </lineage>
</organism>
<evidence type="ECO:0000256" key="1">
    <source>
        <dbReference type="ARBA" id="ARBA00022803"/>
    </source>
</evidence>
<name>A0AAD3TQL6_9TREE</name>
<dbReference type="PANTHER" id="PTHR12760">
    <property type="entry name" value="TETRATRICOPEPTIDE REPEAT PROTEIN"/>
    <property type="match status" value="1"/>
</dbReference>
<keyword evidence="2" id="KW-0472">Membrane</keyword>
<comment type="similarity">
    <text evidence="2">Belongs to the EMC2 family.</text>
</comment>
<dbReference type="Proteomes" id="UP001222932">
    <property type="component" value="Unassembled WGS sequence"/>
</dbReference>
<gene>
    <name evidence="3" type="primary">oca3</name>
    <name evidence="3" type="ORF">CspeluHIS016_0112430</name>
</gene>
<accession>A0AAD3TQL6</accession>
<dbReference type="InterPro" id="IPR039856">
    <property type="entry name" value="EMC2-like"/>
</dbReference>
<dbReference type="Gene3D" id="1.25.40.10">
    <property type="entry name" value="Tetratricopeptide repeat domain"/>
    <property type="match status" value="1"/>
</dbReference>
<comment type="subcellular location">
    <subcellularLocation>
        <location evidence="2">Endoplasmic reticulum membrane</location>
        <topology evidence="2">Peripheral membrane protein</topology>
        <orientation evidence="2">Cytoplasmic side</orientation>
    </subcellularLocation>
</comment>
<dbReference type="GO" id="GO:0072546">
    <property type="term" value="C:EMC complex"/>
    <property type="evidence" value="ECO:0007669"/>
    <property type="project" value="UniProtKB-UniRule"/>
</dbReference>
<dbReference type="EMBL" id="BTCM01000001">
    <property type="protein sequence ID" value="GMK54657.1"/>
    <property type="molecule type" value="Genomic_DNA"/>
</dbReference>
<evidence type="ECO:0000313" key="3">
    <source>
        <dbReference type="EMBL" id="GMK54657.1"/>
    </source>
</evidence>
<dbReference type="SUPFAM" id="SSF48452">
    <property type="entry name" value="TPR-like"/>
    <property type="match status" value="1"/>
</dbReference>
<protein>
    <recommendedName>
        <fullName evidence="2">ER membrane protein complex subunit 2</fullName>
    </recommendedName>
</protein>
<dbReference type="AlphaFoldDB" id="A0AAD3TQL6"/>
<dbReference type="Pfam" id="PF13432">
    <property type="entry name" value="TPR_16"/>
    <property type="match status" value="1"/>
</dbReference>
<evidence type="ECO:0000256" key="2">
    <source>
        <dbReference type="RuleBase" id="RU367091"/>
    </source>
</evidence>
<comment type="function">
    <text evidence="2">Part of the endoplasmic reticulum membrane protein complex (EMC) that enables the energy-independent insertion into endoplasmic reticulum membranes of newly synthesized membrane proteins.</text>
</comment>
<reference evidence="3" key="1">
    <citation type="journal article" date="2023" name="BMC Genomics">
        <title>Chromosome-level genome assemblies of Cutaneotrichosporon spp. (Trichosporonales, Basidiomycota) reveal imbalanced evolution between nucleotide sequences and chromosome synteny.</title>
        <authorList>
            <person name="Kobayashi Y."/>
            <person name="Kayamori A."/>
            <person name="Aoki K."/>
            <person name="Shiwa Y."/>
            <person name="Matsutani M."/>
            <person name="Fujita N."/>
            <person name="Sugita T."/>
            <person name="Iwasaki W."/>
            <person name="Tanaka N."/>
            <person name="Takashima M."/>
        </authorList>
    </citation>
    <scope>NUCLEOTIDE SEQUENCE</scope>
    <source>
        <strain evidence="3">HIS016</strain>
    </source>
</reference>
<keyword evidence="1" id="KW-0802">TPR repeat</keyword>
<evidence type="ECO:0000313" key="4">
    <source>
        <dbReference type="Proteomes" id="UP001222932"/>
    </source>
</evidence>
<keyword evidence="2" id="KW-0256">Endoplasmic reticulum</keyword>
<reference evidence="3" key="2">
    <citation type="submission" date="2023-06" db="EMBL/GenBank/DDBJ databases">
        <authorList>
            <person name="Kobayashi Y."/>
            <person name="Kayamori A."/>
            <person name="Aoki K."/>
            <person name="Shiwa Y."/>
            <person name="Fujita N."/>
            <person name="Sugita T."/>
            <person name="Iwasaki W."/>
            <person name="Tanaka N."/>
            <person name="Takashima M."/>
        </authorList>
    </citation>
    <scope>NUCLEOTIDE SEQUENCE</scope>
    <source>
        <strain evidence="3">HIS016</strain>
    </source>
</reference>
<dbReference type="InterPro" id="IPR011990">
    <property type="entry name" value="TPR-like_helical_dom_sf"/>
</dbReference>
<comment type="subunit">
    <text evidence="2">Component of the ER membrane protein complex (EMC).</text>
</comment>
<sequence>MSQADIDQLASWRTLGARNSQQVVALAPKVLAAGGLGDAEWSVREQLAIAALDLGQVSLANAEIRALETRFPRSPRVDILLGLKLEARGELLRAGEVYKLLLQKDETNVSALQRFVALAPTREETITRLLKYLDTFYADPQGWSLLAELYADAGAYAQSLTALGHLMVLQTWDSMAVERTAETAYTMGDYQLALKYYLRAVEMETPPTGKPDGHRSRAWWGVKMSSRRLLESKAKKIGTAVPDNSITSRAQLEKLEALATERILAIGGTGMEVRRAVLGG</sequence>